<keyword evidence="5 10" id="KW-0479">Metal-binding</keyword>
<feature type="binding site" evidence="10">
    <location>
        <position position="284"/>
    </location>
    <ligand>
        <name>thiamine diphosphate</name>
        <dbReference type="ChEBI" id="CHEBI:58937"/>
    </ligand>
</feature>
<dbReference type="CDD" id="cd02007">
    <property type="entry name" value="TPP_DXS"/>
    <property type="match status" value="1"/>
</dbReference>
<feature type="binding site" evidence="10">
    <location>
        <position position="72"/>
    </location>
    <ligand>
        <name>thiamine diphosphate</name>
        <dbReference type="ChEBI" id="CHEBI:58937"/>
    </ligand>
</feature>
<evidence type="ECO:0000256" key="9">
    <source>
        <dbReference type="ARBA" id="ARBA00023229"/>
    </source>
</evidence>
<comment type="cofactor">
    <cofactor evidence="10">
        <name>Mg(2+)</name>
        <dbReference type="ChEBI" id="CHEBI:18420"/>
    </cofactor>
    <text evidence="10">Binds 1 Mg(2+) ion per subunit.</text>
</comment>
<evidence type="ECO:0000256" key="1">
    <source>
        <dbReference type="ARBA" id="ARBA00004980"/>
    </source>
</evidence>
<dbReference type="Pfam" id="PF02780">
    <property type="entry name" value="Transketolase_C"/>
    <property type="match status" value="1"/>
</dbReference>
<evidence type="ECO:0000256" key="8">
    <source>
        <dbReference type="ARBA" id="ARBA00023052"/>
    </source>
</evidence>
<keyword evidence="4 10" id="KW-0808">Transferase</keyword>
<feature type="binding site" evidence="10">
    <location>
        <position position="173"/>
    </location>
    <ligand>
        <name>Mg(2+)</name>
        <dbReference type="ChEBI" id="CHEBI:18420"/>
    </ligand>
</feature>
<dbReference type="InterPro" id="IPR049557">
    <property type="entry name" value="Transketolase_CS"/>
</dbReference>
<dbReference type="InterPro" id="IPR029061">
    <property type="entry name" value="THDP-binding"/>
</dbReference>
<keyword evidence="9 10" id="KW-0414">Isoprene biosynthesis</keyword>
<evidence type="ECO:0000256" key="10">
    <source>
        <dbReference type="HAMAP-Rule" id="MF_00315"/>
    </source>
</evidence>
<evidence type="ECO:0000313" key="12">
    <source>
        <dbReference type="EMBL" id="WVX82783.1"/>
    </source>
</evidence>
<dbReference type="SMART" id="SM00861">
    <property type="entry name" value="Transket_pyr"/>
    <property type="match status" value="1"/>
</dbReference>
<dbReference type="Pfam" id="PF13292">
    <property type="entry name" value="DXP_synthase_N"/>
    <property type="match status" value="1"/>
</dbReference>
<keyword evidence="13" id="KW-1185">Reference proteome</keyword>
<comment type="function">
    <text evidence="10">Catalyzes the acyloin condensation reaction between C atoms 2 and 3 of pyruvate and glyceraldehyde 3-phosphate to yield 1-deoxy-D-xylulose-5-phosphate (DXP).</text>
</comment>
<dbReference type="SUPFAM" id="SSF52518">
    <property type="entry name" value="Thiamin diphosphate-binding fold (THDP-binding)"/>
    <property type="match status" value="2"/>
</dbReference>
<gene>
    <name evidence="10 12" type="primary">dxs</name>
    <name evidence="12" type="ORF">R4Z09_07325</name>
</gene>
<evidence type="ECO:0000256" key="4">
    <source>
        <dbReference type="ARBA" id="ARBA00022679"/>
    </source>
</evidence>
<dbReference type="SUPFAM" id="SSF52922">
    <property type="entry name" value="TK C-terminal domain-like"/>
    <property type="match status" value="1"/>
</dbReference>
<dbReference type="Gene3D" id="3.40.50.920">
    <property type="match status" value="1"/>
</dbReference>
<dbReference type="NCBIfam" id="NF003933">
    <property type="entry name" value="PRK05444.2-2"/>
    <property type="match status" value="1"/>
</dbReference>
<evidence type="ECO:0000313" key="13">
    <source>
        <dbReference type="Proteomes" id="UP001357223"/>
    </source>
</evidence>
<accession>A0ABZ2CGY3</accession>
<dbReference type="GO" id="GO:0008661">
    <property type="term" value="F:1-deoxy-D-xylulose-5-phosphate synthase activity"/>
    <property type="evidence" value="ECO:0007669"/>
    <property type="project" value="UniProtKB-EC"/>
</dbReference>
<dbReference type="NCBIfam" id="TIGR00204">
    <property type="entry name" value="dxs"/>
    <property type="match status" value="1"/>
</dbReference>
<evidence type="ECO:0000256" key="5">
    <source>
        <dbReference type="ARBA" id="ARBA00022723"/>
    </source>
</evidence>
<keyword evidence="8 10" id="KW-0786">Thiamine pyrophosphate</keyword>
<dbReference type="HAMAP" id="MF_00315">
    <property type="entry name" value="DXP_synth"/>
    <property type="match status" value="1"/>
</dbReference>
<dbReference type="InterPro" id="IPR020826">
    <property type="entry name" value="Transketolase_BS"/>
</dbReference>
<comment type="subunit">
    <text evidence="3 10">Homodimer.</text>
</comment>
<comment type="pathway">
    <text evidence="1 10">Metabolic intermediate biosynthesis; 1-deoxy-D-xylulose 5-phosphate biosynthesis; 1-deoxy-D-xylulose 5-phosphate from D-glyceraldehyde 3-phosphate and pyruvate: step 1/1.</text>
</comment>
<comment type="catalytic activity">
    <reaction evidence="10">
        <text>D-glyceraldehyde 3-phosphate + pyruvate + H(+) = 1-deoxy-D-xylulose 5-phosphate + CO2</text>
        <dbReference type="Rhea" id="RHEA:12605"/>
        <dbReference type="ChEBI" id="CHEBI:15361"/>
        <dbReference type="ChEBI" id="CHEBI:15378"/>
        <dbReference type="ChEBI" id="CHEBI:16526"/>
        <dbReference type="ChEBI" id="CHEBI:57792"/>
        <dbReference type="ChEBI" id="CHEBI:59776"/>
        <dbReference type="EC" id="2.2.1.7"/>
    </reaction>
</comment>
<evidence type="ECO:0000256" key="7">
    <source>
        <dbReference type="ARBA" id="ARBA00022977"/>
    </source>
</evidence>
<feature type="binding site" evidence="10">
    <location>
        <position position="367"/>
    </location>
    <ligand>
        <name>thiamine diphosphate</name>
        <dbReference type="ChEBI" id="CHEBI:58937"/>
    </ligand>
</feature>
<feature type="binding site" evidence="10">
    <location>
        <begin position="145"/>
        <end position="146"/>
    </location>
    <ligand>
        <name>thiamine diphosphate</name>
        <dbReference type="ChEBI" id="CHEBI:58937"/>
    </ligand>
</feature>
<comment type="similarity">
    <text evidence="2 10">Belongs to the transketolase family. DXPS subfamily.</text>
</comment>
<keyword evidence="7 10" id="KW-0784">Thiamine biosynthesis</keyword>
<dbReference type="EC" id="2.2.1.7" evidence="10"/>
<dbReference type="PANTHER" id="PTHR43322:SF5">
    <property type="entry name" value="1-DEOXY-D-XYLULOSE-5-PHOSPHATE SYNTHASE, CHLOROPLASTIC"/>
    <property type="match status" value="1"/>
</dbReference>
<dbReference type="EMBL" id="CP137640">
    <property type="protein sequence ID" value="WVX82783.1"/>
    <property type="molecule type" value="Genomic_DNA"/>
</dbReference>
<feature type="binding site" evidence="10">
    <location>
        <begin position="113"/>
        <end position="115"/>
    </location>
    <ligand>
        <name>thiamine diphosphate</name>
        <dbReference type="ChEBI" id="CHEBI:58937"/>
    </ligand>
</feature>
<dbReference type="InterPro" id="IPR005475">
    <property type="entry name" value="Transketolase-like_Pyr-bd"/>
</dbReference>
<dbReference type="InterPro" id="IPR033248">
    <property type="entry name" value="Transketolase_C"/>
</dbReference>
<dbReference type="RefSeq" id="WP_338451678.1">
    <property type="nucleotide sequence ID" value="NZ_CP137640.1"/>
</dbReference>
<dbReference type="Pfam" id="PF02779">
    <property type="entry name" value="Transket_pyr"/>
    <property type="match status" value="1"/>
</dbReference>
<name>A0ABZ2CGY3_9BACI</name>
<dbReference type="InterPro" id="IPR009014">
    <property type="entry name" value="Transketo_C/PFOR_II"/>
</dbReference>
<evidence type="ECO:0000259" key="11">
    <source>
        <dbReference type="SMART" id="SM00861"/>
    </source>
</evidence>
<dbReference type="PANTHER" id="PTHR43322">
    <property type="entry name" value="1-D-DEOXYXYLULOSE 5-PHOSPHATE SYNTHASE-RELATED"/>
    <property type="match status" value="1"/>
</dbReference>
<dbReference type="Gene3D" id="3.40.50.970">
    <property type="match status" value="2"/>
</dbReference>
<reference evidence="12 13" key="1">
    <citation type="submission" date="2023-10" db="EMBL/GenBank/DDBJ databases">
        <title>Niallia locisalis sp.nov. isolated from a salt pond sample.</title>
        <authorList>
            <person name="Li X.-J."/>
            <person name="Dong L."/>
        </authorList>
    </citation>
    <scope>NUCLEOTIDE SEQUENCE [LARGE SCALE GENOMIC DNA]</scope>
    <source>
        <strain evidence="12 13">DSM 29761</strain>
    </source>
</reference>
<proteinExistence type="inferred from homology"/>
<dbReference type="PROSITE" id="PS00801">
    <property type="entry name" value="TRANSKETOLASE_1"/>
    <property type="match status" value="1"/>
</dbReference>
<evidence type="ECO:0000256" key="2">
    <source>
        <dbReference type="ARBA" id="ARBA00011081"/>
    </source>
</evidence>
<dbReference type="Proteomes" id="UP001357223">
    <property type="component" value="Chromosome"/>
</dbReference>
<dbReference type="CDD" id="cd07033">
    <property type="entry name" value="TPP_PYR_DXS_TK_like"/>
    <property type="match status" value="1"/>
</dbReference>
<comment type="cofactor">
    <cofactor evidence="10">
        <name>thiamine diphosphate</name>
        <dbReference type="ChEBI" id="CHEBI:58937"/>
    </cofactor>
    <text evidence="10">Binds 1 thiamine pyrophosphate per subunit.</text>
</comment>
<keyword evidence="6 10" id="KW-0460">Magnesium</keyword>
<dbReference type="InterPro" id="IPR005477">
    <property type="entry name" value="Dxylulose-5-P_synthase"/>
</dbReference>
<feature type="binding site" evidence="10">
    <location>
        <position position="173"/>
    </location>
    <ligand>
        <name>thiamine diphosphate</name>
        <dbReference type="ChEBI" id="CHEBI:58937"/>
    </ligand>
</feature>
<sequence>MDLLDIKDPSFLKKLSIKELEELSKEIRQFLISKLSVTGGHIGPNLGVVELTIALHKTFNSPKDKLIWDVGHQSYVHKILTGRAKDFDSLRQYNGLSGFPKMAESEHDVWETGHSSTSLSAAMGMAIARDIKKEKSFIVPIIGDGALTGGMALEALNHIGDEKKNMIVILNDNEMSIAPNVGALHSVLGRLRTAGKYQWAKDELEMLLKKIPAVGGKLASTAERVKDSLKYLLVSGVFFEELGFTYLGPVDGHNYEDLFDNLNYAKKTEGPILLHVLTKKGKGYDPAESDRTGNWHGTGPYKIETGDFLKPVNSPPAWSKVISETVRRIAREDERIVAITPAMPVGSKLEGFASEFPDRMFDVGIAEQHAATVAAGLATQKMKPFLAIYSTFLQRAYDQVVHDICRQNLNVFIGIDRAGLVGADGETHHGVFDIAFLRHLPNIVIMSPKDENEGQHMVYTALQYDAGPIALRFPRGNGLGVPMDETFKEIPIGSWEVLKEGHDAAILTFGTTIPMAMEAAARLEKQGSSVKVINARFIKPLDNKLLTSILQLNIPILTIEEAVLQGGFGSAVLEFVHDNGFHDTEICRMGIPDQFIEHGSVKILWEEIGLTTEEVVKKINTMVIKKQKRA</sequence>
<evidence type="ECO:0000256" key="3">
    <source>
        <dbReference type="ARBA" id="ARBA00011738"/>
    </source>
</evidence>
<protein>
    <recommendedName>
        <fullName evidence="10">1-deoxy-D-xylulose-5-phosphate synthase</fullName>
        <ecNumber evidence="10">2.2.1.7</ecNumber>
    </recommendedName>
    <alternativeName>
        <fullName evidence="10">1-deoxyxylulose-5-phosphate synthase</fullName>
        <shortName evidence="10">DXP synthase</shortName>
        <shortName evidence="10">DXPS</shortName>
    </alternativeName>
</protein>
<feature type="domain" description="Transketolase-like pyrimidine-binding" evidence="11">
    <location>
        <begin position="316"/>
        <end position="481"/>
    </location>
</feature>
<dbReference type="PROSITE" id="PS00802">
    <property type="entry name" value="TRANSKETOLASE_2"/>
    <property type="match status" value="1"/>
</dbReference>
<organism evidence="12 13">
    <name type="scientific">Niallia oryzisoli</name>
    <dbReference type="NCBI Taxonomy" id="1737571"/>
    <lineage>
        <taxon>Bacteria</taxon>
        <taxon>Bacillati</taxon>
        <taxon>Bacillota</taxon>
        <taxon>Bacilli</taxon>
        <taxon>Bacillales</taxon>
        <taxon>Bacillaceae</taxon>
        <taxon>Niallia</taxon>
    </lineage>
</organism>
<evidence type="ECO:0000256" key="6">
    <source>
        <dbReference type="ARBA" id="ARBA00022842"/>
    </source>
</evidence>
<feature type="binding site" evidence="10">
    <location>
        <position position="144"/>
    </location>
    <ligand>
        <name>Mg(2+)</name>
        <dbReference type="ChEBI" id="CHEBI:18420"/>
    </ligand>
</feature>